<comment type="caution">
    <text evidence="3">The sequence shown here is derived from an EMBL/GenBank/DDBJ whole genome shotgun (WGS) entry which is preliminary data.</text>
</comment>
<keyword evidence="4" id="KW-1185">Reference proteome</keyword>
<keyword evidence="2" id="KW-0812">Transmembrane</keyword>
<evidence type="ECO:0000256" key="2">
    <source>
        <dbReference type="SAM" id="Phobius"/>
    </source>
</evidence>
<organism evidence="3 4">
    <name type="scientific">Portunus trituberculatus</name>
    <name type="common">Swimming crab</name>
    <name type="synonym">Neptunus trituberculatus</name>
    <dbReference type="NCBI Taxonomy" id="210409"/>
    <lineage>
        <taxon>Eukaryota</taxon>
        <taxon>Metazoa</taxon>
        <taxon>Ecdysozoa</taxon>
        <taxon>Arthropoda</taxon>
        <taxon>Crustacea</taxon>
        <taxon>Multicrustacea</taxon>
        <taxon>Malacostraca</taxon>
        <taxon>Eumalacostraca</taxon>
        <taxon>Eucarida</taxon>
        <taxon>Decapoda</taxon>
        <taxon>Pleocyemata</taxon>
        <taxon>Brachyura</taxon>
        <taxon>Eubrachyura</taxon>
        <taxon>Portunoidea</taxon>
        <taxon>Portunidae</taxon>
        <taxon>Portuninae</taxon>
        <taxon>Portunus</taxon>
    </lineage>
</organism>
<sequence>MRQHSNTQQHYSSSTKAAAHHVTGGMTAGNRRLRINQPVSFTVTRILPGYHSSWAKQGSVSPHLQHLSYLPHTCHICLSVNTLQSIASPAALPFPRRRISKKSDAAALLCLVFFGLLTCGAARRGAMGPWRLGNTQATSHTPTRGEQFTESQSIGICHYLSASLSLWGFPRGLALPFALFCASTSLSCLCVCVCVCVCYCHCNGEPVCVFLSSLPAYLSVCPFFCPSVCHAPSLPVIVSLFVFPLSCTSACLSV</sequence>
<dbReference type="AlphaFoldDB" id="A0A5B7J467"/>
<evidence type="ECO:0000313" key="4">
    <source>
        <dbReference type="Proteomes" id="UP000324222"/>
    </source>
</evidence>
<keyword evidence="2" id="KW-1133">Transmembrane helix</keyword>
<feature type="transmembrane region" description="Helical" evidence="2">
    <location>
        <begin position="173"/>
        <end position="200"/>
    </location>
</feature>
<reference evidence="3 4" key="1">
    <citation type="submission" date="2019-05" db="EMBL/GenBank/DDBJ databases">
        <title>Another draft genome of Portunus trituberculatus and its Hox gene families provides insights of decapod evolution.</title>
        <authorList>
            <person name="Jeong J.-H."/>
            <person name="Song I."/>
            <person name="Kim S."/>
            <person name="Choi T."/>
            <person name="Kim D."/>
            <person name="Ryu S."/>
            <person name="Kim W."/>
        </authorList>
    </citation>
    <scope>NUCLEOTIDE SEQUENCE [LARGE SCALE GENOMIC DNA]</scope>
    <source>
        <tissue evidence="3">Muscle</tissue>
    </source>
</reference>
<keyword evidence="2" id="KW-0472">Membrane</keyword>
<accession>A0A5B7J467</accession>
<feature type="transmembrane region" description="Helical" evidence="2">
    <location>
        <begin position="105"/>
        <end position="123"/>
    </location>
</feature>
<protein>
    <submittedName>
        <fullName evidence="3">Uncharacterized protein</fullName>
    </submittedName>
</protein>
<gene>
    <name evidence="3" type="ORF">E2C01_083645</name>
</gene>
<dbReference type="EMBL" id="VSRR010078725">
    <property type="protein sequence ID" value="MPC88726.1"/>
    <property type="molecule type" value="Genomic_DNA"/>
</dbReference>
<proteinExistence type="predicted"/>
<name>A0A5B7J467_PORTR</name>
<evidence type="ECO:0000256" key="1">
    <source>
        <dbReference type="SAM" id="MobiDB-lite"/>
    </source>
</evidence>
<feature type="compositionally biased region" description="Polar residues" evidence="1">
    <location>
        <begin position="1"/>
        <end position="16"/>
    </location>
</feature>
<dbReference type="Proteomes" id="UP000324222">
    <property type="component" value="Unassembled WGS sequence"/>
</dbReference>
<evidence type="ECO:0000313" key="3">
    <source>
        <dbReference type="EMBL" id="MPC88726.1"/>
    </source>
</evidence>
<feature type="region of interest" description="Disordered" evidence="1">
    <location>
        <begin position="1"/>
        <end position="29"/>
    </location>
</feature>